<dbReference type="OrthoDB" id="8965277at2"/>
<dbReference type="STRING" id="915471.SAMN05216201_110164"/>
<dbReference type="EMBL" id="FNZE01000010">
    <property type="protein sequence ID" value="SEJ54464.1"/>
    <property type="molecule type" value="Genomic_DNA"/>
</dbReference>
<organism evidence="1 2">
    <name type="scientific">Pseudomonas linyingensis</name>
    <dbReference type="NCBI Taxonomy" id="915471"/>
    <lineage>
        <taxon>Bacteria</taxon>
        <taxon>Pseudomonadati</taxon>
        <taxon>Pseudomonadota</taxon>
        <taxon>Gammaproteobacteria</taxon>
        <taxon>Pseudomonadales</taxon>
        <taxon>Pseudomonadaceae</taxon>
        <taxon>Pseudomonas</taxon>
    </lineage>
</organism>
<keyword evidence="2" id="KW-1185">Reference proteome</keyword>
<accession>A0A1H6ZQL6</accession>
<gene>
    <name evidence="1" type="ORF">SAMN05216201_110164</name>
</gene>
<dbReference type="RefSeq" id="WP_090311844.1">
    <property type="nucleotide sequence ID" value="NZ_FNZE01000010.1"/>
</dbReference>
<sequence length="113" mass="12707">MIHLLDELTLDAGELKQVLHLLDEELLPGRAEPLPQLLNRWVSPPVVVPGVPSTLWLLWQLPDTPAYYSMRGNPGSTPAVWPKLDRLCQRRRRHVLVDAQTPLALPGELSHDA</sequence>
<dbReference type="Proteomes" id="UP000242930">
    <property type="component" value="Unassembled WGS sequence"/>
</dbReference>
<dbReference type="AlphaFoldDB" id="A0A1H6ZQL6"/>
<evidence type="ECO:0000313" key="2">
    <source>
        <dbReference type="Proteomes" id="UP000242930"/>
    </source>
</evidence>
<reference evidence="2" key="1">
    <citation type="submission" date="2016-10" db="EMBL/GenBank/DDBJ databases">
        <authorList>
            <person name="Varghese N."/>
            <person name="Submissions S."/>
        </authorList>
    </citation>
    <scope>NUCLEOTIDE SEQUENCE [LARGE SCALE GENOMIC DNA]</scope>
    <source>
        <strain evidence="2">LMG 25967</strain>
    </source>
</reference>
<name>A0A1H6ZQL6_9PSED</name>
<evidence type="ECO:0000313" key="1">
    <source>
        <dbReference type="EMBL" id="SEJ54464.1"/>
    </source>
</evidence>
<protein>
    <submittedName>
        <fullName evidence="1">Uncharacterized protein</fullName>
    </submittedName>
</protein>
<proteinExistence type="predicted"/>